<feature type="compositionally biased region" description="Low complexity" evidence="6">
    <location>
        <begin position="1"/>
        <end position="11"/>
    </location>
</feature>
<keyword evidence="10" id="KW-1185">Reference proteome</keyword>
<dbReference type="EC" id="2.7.13.3" evidence="2"/>
<reference evidence="9 10" key="1">
    <citation type="submission" date="2019-10" db="EMBL/GenBank/DDBJ databases">
        <title>Genome Sequence of Micromonospora terminaliae DSM 101760.</title>
        <authorList>
            <person name="Guo L."/>
        </authorList>
    </citation>
    <scope>NUCLEOTIDE SEQUENCE [LARGE SCALE GENOMIC DNA]</scope>
    <source>
        <strain evidence="9 10">DSM 101760</strain>
    </source>
</reference>
<keyword evidence="7" id="KW-1133">Transmembrane helix</keyword>
<proteinExistence type="predicted"/>
<organism evidence="9 10">
    <name type="scientific">Micromonospora terminaliae</name>
    <dbReference type="NCBI Taxonomy" id="1914461"/>
    <lineage>
        <taxon>Bacteria</taxon>
        <taxon>Bacillati</taxon>
        <taxon>Actinomycetota</taxon>
        <taxon>Actinomycetes</taxon>
        <taxon>Micromonosporales</taxon>
        <taxon>Micromonosporaceae</taxon>
        <taxon>Micromonospora</taxon>
    </lineage>
</organism>
<dbReference type="InterPro" id="IPR013587">
    <property type="entry name" value="Nitrate/nitrite_sensing"/>
</dbReference>
<dbReference type="PANTHER" id="PTHR45436:SF5">
    <property type="entry name" value="SENSOR HISTIDINE KINASE TRCS"/>
    <property type="match status" value="1"/>
</dbReference>
<feature type="transmembrane region" description="Helical" evidence="7">
    <location>
        <begin position="126"/>
        <end position="145"/>
    </location>
</feature>
<evidence type="ECO:0000256" key="6">
    <source>
        <dbReference type="SAM" id="MobiDB-lite"/>
    </source>
</evidence>
<dbReference type="PANTHER" id="PTHR45436">
    <property type="entry name" value="SENSOR HISTIDINE KINASE YKOH"/>
    <property type="match status" value="1"/>
</dbReference>
<evidence type="ECO:0000313" key="9">
    <source>
        <dbReference type="EMBL" id="QGL50695.1"/>
    </source>
</evidence>
<dbReference type="InterPro" id="IPR036890">
    <property type="entry name" value="HATPase_C_sf"/>
</dbReference>
<keyword evidence="3" id="KW-0597">Phosphoprotein</keyword>
<evidence type="ECO:0000256" key="2">
    <source>
        <dbReference type="ARBA" id="ARBA00012438"/>
    </source>
</evidence>
<keyword evidence="7" id="KW-0472">Membrane</keyword>
<dbReference type="Gene3D" id="3.30.565.10">
    <property type="entry name" value="Histidine kinase-like ATPase, C-terminal domain"/>
    <property type="match status" value="1"/>
</dbReference>
<name>A0ABX6EA15_9ACTN</name>
<dbReference type="EMBL" id="CP045309">
    <property type="protein sequence ID" value="QGL50695.1"/>
    <property type="molecule type" value="Genomic_DNA"/>
</dbReference>
<dbReference type="Proteomes" id="UP000402241">
    <property type="component" value="Chromosome"/>
</dbReference>
<accession>A0ABX6EA15</accession>
<keyword evidence="5" id="KW-0418">Kinase</keyword>
<dbReference type="SUPFAM" id="SSF55874">
    <property type="entry name" value="ATPase domain of HSP90 chaperone/DNA topoisomerase II/histidine kinase"/>
    <property type="match status" value="1"/>
</dbReference>
<dbReference type="InterPro" id="IPR010910">
    <property type="entry name" value="Nitrate/nitrite_sensing_bac"/>
</dbReference>
<protein>
    <recommendedName>
        <fullName evidence="2">histidine kinase</fullName>
        <ecNumber evidence="2">2.7.13.3</ecNumber>
    </recommendedName>
</protein>
<feature type="region of interest" description="Disordered" evidence="6">
    <location>
        <begin position="669"/>
        <end position="722"/>
    </location>
</feature>
<evidence type="ECO:0000256" key="4">
    <source>
        <dbReference type="ARBA" id="ARBA00022679"/>
    </source>
</evidence>
<feature type="compositionally biased region" description="Basic and acidic residues" evidence="6">
    <location>
        <begin position="50"/>
        <end position="71"/>
    </location>
</feature>
<dbReference type="InterPro" id="IPR050428">
    <property type="entry name" value="TCS_sensor_his_kinase"/>
</dbReference>
<evidence type="ECO:0000259" key="8">
    <source>
        <dbReference type="PROSITE" id="PS50906"/>
    </source>
</evidence>
<feature type="compositionally biased region" description="Low complexity" evidence="6">
    <location>
        <begin position="98"/>
        <end position="116"/>
    </location>
</feature>
<evidence type="ECO:0000256" key="5">
    <source>
        <dbReference type="ARBA" id="ARBA00022777"/>
    </source>
</evidence>
<feature type="transmembrane region" description="Helical" evidence="7">
    <location>
        <begin position="414"/>
        <end position="439"/>
    </location>
</feature>
<sequence length="722" mass="75429">MRPGAPGAAGRPHGRGGRRTGDRRRHRSHPLPAQRPGARGGRAGAGRPDLPGDRRPALHLGEDGRASRRTDAVAAELRQPGGAAGPAAHRRRRPVERAGPATLAGTGAAVNRPAGRPGDPGLRLRLGALAAVLLTLWAYAAVLTVRDAAGLVRVRALANTLGQPTDLLILTLQSERRLTAETLADAGRTRDALAGARDRTDGAVAPVRGFTEGHDPRLLTAGAVRRRADELVRQLAGLATLRSEVDSGRLDRPGAVAAYDRLIDTAFAVYGPEWGGREDELAAETRAVVALARARELLAREDTLMTAALAGAGLGDDDRRRLVELVTTQRYARTAAAAALPPDGRDRHQRLVESPRFAGLLRIEDRLLRTAGAGGTAGIGAQGWREAVDPALSGLRDLVTSTARGSVERAAPGAALVVTRTGVVVGLGLIAVLVVLVGWARAVRRPTGDAASEPAGAGELFLRLTRRNQALLHEQLTLLGTMERRERTAEETADLFRLDHLATRVRRNVEKLVILAGAVPARRWRRPVPLLDVVRGAVAEVPDYHRVLIAPHWPWTLAGTAVTDVVHLLAELIENGLACSPEHTTVRVAGEPGPQGCAVVILDDGPGLGTAALAEANALLDGSQAGHTGLRVAGLLAARCRARVSLRPGPRGGTAAVVLLPPGLVTPATPAGDGVPASHPPAPAVDESGLPTRVRPSGAVPPAPTVPDNLATTLRNSGRGPV</sequence>
<feature type="region of interest" description="Disordered" evidence="6">
    <location>
        <begin position="1"/>
        <end position="116"/>
    </location>
</feature>
<evidence type="ECO:0000256" key="7">
    <source>
        <dbReference type="SAM" id="Phobius"/>
    </source>
</evidence>
<evidence type="ECO:0000256" key="1">
    <source>
        <dbReference type="ARBA" id="ARBA00000085"/>
    </source>
</evidence>
<dbReference type="PROSITE" id="PS50906">
    <property type="entry name" value="NIT"/>
    <property type="match status" value="1"/>
</dbReference>
<gene>
    <name evidence="9" type="ORF">GCE86_28925</name>
</gene>
<feature type="compositionally biased region" description="Basic residues" evidence="6">
    <location>
        <begin position="12"/>
        <end position="29"/>
    </location>
</feature>
<evidence type="ECO:0000256" key="3">
    <source>
        <dbReference type="ARBA" id="ARBA00022553"/>
    </source>
</evidence>
<dbReference type="Pfam" id="PF08376">
    <property type="entry name" value="NIT"/>
    <property type="match status" value="1"/>
</dbReference>
<comment type="catalytic activity">
    <reaction evidence="1">
        <text>ATP + protein L-histidine = ADP + protein N-phospho-L-histidine.</text>
        <dbReference type="EC" id="2.7.13.3"/>
    </reaction>
</comment>
<evidence type="ECO:0000313" key="10">
    <source>
        <dbReference type="Proteomes" id="UP000402241"/>
    </source>
</evidence>
<feature type="domain" description="NIT" evidence="8">
    <location>
        <begin position="163"/>
        <end position="413"/>
    </location>
</feature>
<keyword evidence="4" id="KW-0808">Transferase</keyword>
<keyword evidence="7" id="KW-0812">Transmembrane</keyword>